<dbReference type="InterPro" id="IPR001638">
    <property type="entry name" value="Solute-binding_3/MltF_N"/>
</dbReference>
<feature type="signal peptide" evidence="3">
    <location>
        <begin position="1"/>
        <end position="18"/>
    </location>
</feature>
<accession>A0AA96LES1</accession>
<sequence length="303" mass="31887">MKKSVTMVLLMVLCLALAACGQKTGAGDTASGGKGSEGTDSASGTLAEAKRKGSITVGFANEKPYAYKTADGQLTGEAVEIARVILKKLGVNEMKGELTEFGSLIGGLQAKRFDLITAGMFINPDRCGAVLFANPEYSIGEAIAIKKGSDVGLKSYKDIASKKDVKVAVMTGAVEIGYLEKSGVAKEQIVQVPDQASAVSALQAGRVQAVTMTGPALQSMLESAGDANLERVADFTQPEIDGKSVRGYGATAFRQADTEFQKAYNEELKKMKDSGELLTILKKFGFTEQELPGDATSESLCKK</sequence>
<keyword evidence="1 3" id="KW-0732">Signal</keyword>
<dbReference type="Proteomes" id="UP001305702">
    <property type="component" value="Chromosome"/>
</dbReference>
<dbReference type="PANTHER" id="PTHR35936">
    <property type="entry name" value="MEMBRANE-BOUND LYTIC MUREIN TRANSGLYCOSYLASE F"/>
    <property type="match status" value="1"/>
</dbReference>
<keyword evidence="6" id="KW-1185">Reference proteome</keyword>
<evidence type="ECO:0000256" key="2">
    <source>
        <dbReference type="SAM" id="MobiDB-lite"/>
    </source>
</evidence>
<protein>
    <submittedName>
        <fullName evidence="5">Ectoine/hydroxyectoine ABC transporter substrate-binding protein EhuB</fullName>
    </submittedName>
</protein>
<evidence type="ECO:0000256" key="1">
    <source>
        <dbReference type="ARBA" id="ARBA00022729"/>
    </source>
</evidence>
<dbReference type="AlphaFoldDB" id="A0AA96LES1"/>
<feature type="region of interest" description="Disordered" evidence="2">
    <location>
        <begin position="25"/>
        <end position="47"/>
    </location>
</feature>
<dbReference type="EMBL" id="CP130318">
    <property type="protein sequence ID" value="WNQ11869.1"/>
    <property type="molecule type" value="Genomic_DNA"/>
</dbReference>
<feature type="domain" description="Solute-binding protein family 3/N-terminal" evidence="4">
    <location>
        <begin position="54"/>
        <end position="288"/>
    </location>
</feature>
<dbReference type="Pfam" id="PF00497">
    <property type="entry name" value="SBP_bac_3"/>
    <property type="match status" value="1"/>
</dbReference>
<dbReference type="CDD" id="cd01002">
    <property type="entry name" value="PBP2_Ehub_like"/>
    <property type="match status" value="1"/>
</dbReference>
<dbReference type="SUPFAM" id="SSF53850">
    <property type="entry name" value="Periplasmic binding protein-like II"/>
    <property type="match status" value="1"/>
</dbReference>
<organism evidence="5 6">
    <name type="scientific">Paenibacillus aurantius</name>
    <dbReference type="NCBI Taxonomy" id="2918900"/>
    <lineage>
        <taxon>Bacteria</taxon>
        <taxon>Bacillati</taxon>
        <taxon>Bacillota</taxon>
        <taxon>Bacilli</taxon>
        <taxon>Bacillales</taxon>
        <taxon>Paenibacillaceae</taxon>
        <taxon>Paenibacillus</taxon>
    </lineage>
</organism>
<dbReference type="Gene3D" id="3.40.190.10">
    <property type="entry name" value="Periplasmic binding protein-like II"/>
    <property type="match status" value="2"/>
</dbReference>
<feature type="chain" id="PRO_5041716505" evidence="3">
    <location>
        <begin position="19"/>
        <end position="303"/>
    </location>
</feature>
<reference evidence="5 6" key="1">
    <citation type="submission" date="2022-02" db="EMBL/GenBank/DDBJ databases">
        <title>Paenibacillus sp. MBLB1776 Whole Genome Shotgun Sequencing.</title>
        <authorList>
            <person name="Hwang C.Y."/>
            <person name="Cho E.-S."/>
            <person name="Seo M.-J."/>
        </authorList>
    </citation>
    <scope>NUCLEOTIDE SEQUENCE [LARGE SCALE GENOMIC DNA]</scope>
    <source>
        <strain evidence="5 6">MBLB1776</strain>
    </source>
</reference>
<dbReference type="GO" id="GO:0051470">
    <property type="term" value="P:ectoine transmembrane transport"/>
    <property type="evidence" value="ECO:0007669"/>
    <property type="project" value="InterPro"/>
</dbReference>
<dbReference type="PROSITE" id="PS51257">
    <property type="entry name" value="PROKAR_LIPOPROTEIN"/>
    <property type="match status" value="1"/>
</dbReference>
<evidence type="ECO:0000259" key="4">
    <source>
        <dbReference type="SMART" id="SM00062"/>
    </source>
</evidence>
<gene>
    <name evidence="5" type="primary">ehuB</name>
    <name evidence="5" type="ORF">MJA45_02095</name>
</gene>
<evidence type="ECO:0000256" key="3">
    <source>
        <dbReference type="SAM" id="SignalP"/>
    </source>
</evidence>
<dbReference type="PANTHER" id="PTHR35936:SF17">
    <property type="entry name" value="ARGININE-BINDING EXTRACELLULAR PROTEIN ARTP"/>
    <property type="match status" value="1"/>
</dbReference>
<name>A0AA96LES1_9BACL</name>
<evidence type="ECO:0000313" key="5">
    <source>
        <dbReference type="EMBL" id="WNQ11869.1"/>
    </source>
</evidence>
<dbReference type="RefSeq" id="WP_315605645.1">
    <property type="nucleotide sequence ID" value="NZ_CP130318.1"/>
</dbReference>
<evidence type="ECO:0000313" key="6">
    <source>
        <dbReference type="Proteomes" id="UP001305702"/>
    </source>
</evidence>
<proteinExistence type="predicted"/>
<dbReference type="SMART" id="SM00062">
    <property type="entry name" value="PBPb"/>
    <property type="match status" value="1"/>
</dbReference>
<dbReference type="KEGG" id="paun:MJA45_02095"/>
<dbReference type="GO" id="GO:0033294">
    <property type="term" value="F:ectoine binding"/>
    <property type="evidence" value="ECO:0007669"/>
    <property type="project" value="InterPro"/>
</dbReference>
<dbReference type="InterPro" id="IPR014337">
    <property type="entry name" value="Ectoine_EhuB"/>
</dbReference>
<dbReference type="NCBIfam" id="TIGR02995">
    <property type="entry name" value="ectoine_ehuB"/>
    <property type="match status" value="1"/>
</dbReference>